<accession>A0ABD0RDP9</accession>
<dbReference type="AlphaFoldDB" id="A0ABD0RDP9"/>
<gene>
    <name evidence="1" type="ORF">M9458_009488</name>
</gene>
<organism evidence="1 2">
    <name type="scientific">Cirrhinus mrigala</name>
    <name type="common">Mrigala</name>
    <dbReference type="NCBI Taxonomy" id="683832"/>
    <lineage>
        <taxon>Eukaryota</taxon>
        <taxon>Metazoa</taxon>
        <taxon>Chordata</taxon>
        <taxon>Craniata</taxon>
        <taxon>Vertebrata</taxon>
        <taxon>Euteleostomi</taxon>
        <taxon>Actinopterygii</taxon>
        <taxon>Neopterygii</taxon>
        <taxon>Teleostei</taxon>
        <taxon>Ostariophysi</taxon>
        <taxon>Cypriniformes</taxon>
        <taxon>Cyprinidae</taxon>
        <taxon>Labeoninae</taxon>
        <taxon>Labeonini</taxon>
        <taxon>Cirrhinus</taxon>
    </lineage>
</organism>
<reference evidence="1 2" key="1">
    <citation type="submission" date="2024-05" db="EMBL/GenBank/DDBJ databases">
        <title>Genome sequencing and assembly of Indian major carp, Cirrhinus mrigala (Hamilton, 1822).</title>
        <authorList>
            <person name="Mohindra V."/>
            <person name="Chowdhury L.M."/>
            <person name="Lal K."/>
            <person name="Jena J.K."/>
        </authorList>
    </citation>
    <scope>NUCLEOTIDE SEQUENCE [LARGE SCALE GENOMIC DNA]</scope>
    <source>
        <strain evidence="1">CM1030</strain>
        <tissue evidence="1">Blood</tissue>
    </source>
</reference>
<name>A0ABD0RDP9_CIRMR</name>
<evidence type="ECO:0000313" key="1">
    <source>
        <dbReference type="EMBL" id="KAL0195916.1"/>
    </source>
</evidence>
<keyword evidence="2" id="KW-1185">Reference proteome</keyword>
<dbReference type="EMBL" id="JAMKFB020000004">
    <property type="protein sequence ID" value="KAL0195916.1"/>
    <property type="molecule type" value="Genomic_DNA"/>
</dbReference>
<feature type="non-terminal residue" evidence="1">
    <location>
        <position position="93"/>
    </location>
</feature>
<comment type="caution">
    <text evidence="1">The sequence shown here is derived from an EMBL/GenBank/DDBJ whole genome shotgun (WGS) entry which is preliminary data.</text>
</comment>
<dbReference type="Proteomes" id="UP001529510">
    <property type="component" value="Unassembled WGS sequence"/>
</dbReference>
<evidence type="ECO:0000313" key="2">
    <source>
        <dbReference type="Proteomes" id="UP001529510"/>
    </source>
</evidence>
<sequence length="93" mass="10012">ESVSVMTSSAGATANQESVIYSSIDFTNSKPREVRSVSSLHAVHSIVQDSSTGESSEAREAQVIVSADVFTKQTELKESEEELLVDSSQLYAQ</sequence>
<proteinExistence type="predicted"/>
<feature type="non-terminal residue" evidence="1">
    <location>
        <position position="1"/>
    </location>
</feature>
<protein>
    <submittedName>
        <fullName evidence="1">Uncharacterized protein</fullName>
    </submittedName>
</protein>